<protein>
    <submittedName>
        <fullName evidence="1">Uncharacterized protein</fullName>
    </submittedName>
</protein>
<evidence type="ECO:0000313" key="2">
    <source>
        <dbReference type="Proteomes" id="UP000324222"/>
    </source>
</evidence>
<dbReference type="Proteomes" id="UP000324222">
    <property type="component" value="Unassembled WGS sequence"/>
</dbReference>
<accession>A0A5B7HGN4</accession>
<gene>
    <name evidence="1" type="ORF">E2C01_061927</name>
</gene>
<proteinExistence type="predicted"/>
<comment type="caution">
    <text evidence="1">The sequence shown here is derived from an EMBL/GenBank/DDBJ whole genome shotgun (WGS) entry which is preliminary data.</text>
</comment>
<organism evidence="1 2">
    <name type="scientific">Portunus trituberculatus</name>
    <name type="common">Swimming crab</name>
    <name type="synonym">Neptunus trituberculatus</name>
    <dbReference type="NCBI Taxonomy" id="210409"/>
    <lineage>
        <taxon>Eukaryota</taxon>
        <taxon>Metazoa</taxon>
        <taxon>Ecdysozoa</taxon>
        <taxon>Arthropoda</taxon>
        <taxon>Crustacea</taxon>
        <taxon>Multicrustacea</taxon>
        <taxon>Malacostraca</taxon>
        <taxon>Eumalacostraca</taxon>
        <taxon>Eucarida</taxon>
        <taxon>Decapoda</taxon>
        <taxon>Pleocyemata</taxon>
        <taxon>Brachyura</taxon>
        <taxon>Eubrachyura</taxon>
        <taxon>Portunoidea</taxon>
        <taxon>Portunidae</taxon>
        <taxon>Portuninae</taxon>
        <taxon>Portunus</taxon>
    </lineage>
</organism>
<dbReference type="EMBL" id="VSRR010026701">
    <property type="protein sequence ID" value="MPC67744.1"/>
    <property type="molecule type" value="Genomic_DNA"/>
</dbReference>
<sequence length="37" mass="4212">MNMKMCHGTEGVKMTPCCGLWCEFGFSSPLVQKFHVF</sequence>
<name>A0A5B7HGN4_PORTR</name>
<reference evidence="1 2" key="1">
    <citation type="submission" date="2019-05" db="EMBL/GenBank/DDBJ databases">
        <title>Another draft genome of Portunus trituberculatus and its Hox gene families provides insights of decapod evolution.</title>
        <authorList>
            <person name="Jeong J.-H."/>
            <person name="Song I."/>
            <person name="Kim S."/>
            <person name="Choi T."/>
            <person name="Kim D."/>
            <person name="Ryu S."/>
            <person name="Kim W."/>
        </authorList>
    </citation>
    <scope>NUCLEOTIDE SEQUENCE [LARGE SCALE GENOMIC DNA]</scope>
    <source>
        <tissue evidence="1">Muscle</tissue>
    </source>
</reference>
<dbReference type="AlphaFoldDB" id="A0A5B7HGN4"/>
<evidence type="ECO:0000313" key="1">
    <source>
        <dbReference type="EMBL" id="MPC67744.1"/>
    </source>
</evidence>
<keyword evidence="2" id="KW-1185">Reference proteome</keyword>